<dbReference type="EMBL" id="BFAA01006557">
    <property type="protein sequence ID" value="GCB62665.1"/>
    <property type="molecule type" value="Genomic_DNA"/>
</dbReference>
<feature type="region of interest" description="Disordered" evidence="1">
    <location>
        <begin position="165"/>
        <end position="188"/>
    </location>
</feature>
<evidence type="ECO:0000256" key="2">
    <source>
        <dbReference type="SAM" id="Phobius"/>
    </source>
</evidence>
<reference evidence="4 5" key="1">
    <citation type="journal article" date="2018" name="Nat. Ecol. Evol.">
        <title>Shark genomes provide insights into elasmobranch evolution and the origin of vertebrates.</title>
        <authorList>
            <person name="Hara Y"/>
            <person name="Yamaguchi K"/>
            <person name="Onimaru K"/>
            <person name="Kadota M"/>
            <person name="Koyanagi M"/>
            <person name="Keeley SD"/>
            <person name="Tatsumi K"/>
            <person name="Tanaka K"/>
            <person name="Motone F"/>
            <person name="Kageyama Y"/>
            <person name="Nozu R"/>
            <person name="Adachi N"/>
            <person name="Nishimura O"/>
            <person name="Nakagawa R"/>
            <person name="Tanegashima C"/>
            <person name="Kiyatake I"/>
            <person name="Matsumoto R"/>
            <person name="Murakumo K"/>
            <person name="Nishida K"/>
            <person name="Terakita A"/>
            <person name="Kuratani S"/>
            <person name="Sato K"/>
            <person name="Hyodo S Kuraku.S."/>
        </authorList>
    </citation>
    <scope>NUCLEOTIDE SEQUENCE [LARGE SCALE GENOMIC DNA]</scope>
</reference>
<organism evidence="4 5">
    <name type="scientific">Scyliorhinus torazame</name>
    <name type="common">Cloudy catshark</name>
    <name type="synonym">Catulus torazame</name>
    <dbReference type="NCBI Taxonomy" id="75743"/>
    <lineage>
        <taxon>Eukaryota</taxon>
        <taxon>Metazoa</taxon>
        <taxon>Chordata</taxon>
        <taxon>Craniata</taxon>
        <taxon>Vertebrata</taxon>
        <taxon>Chondrichthyes</taxon>
        <taxon>Elasmobranchii</taxon>
        <taxon>Galeomorphii</taxon>
        <taxon>Galeoidea</taxon>
        <taxon>Carcharhiniformes</taxon>
        <taxon>Scyliorhinidae</taxon>
        <taxon>Scyliorhinus</taxon>
    </lineage>
</organism>
<evidence type="ECO:0000313" key="4">
    <source>
        <dbReference type="EMBL" id="GCB62665.1"/>
    </source>
</evidence>
<dbReference type="OrthoDB" id="9893972at2759"/>
<evidence type="ECO:0000313" key="5">
    <source>
        <dbReference type="Proteomes" id="UP000288216"/>
    </source>
</evidence>
<feature type="transmembrane region" description="Helical" evidence="2">
    <location>
        <begin position="97"/>
        <end position="118"/>
    </location>
</feature>
<comment type="caution">
    <text evidence="4">The sequence shown here is derived from an EMBL/GenBank/DDBJ whole genome shotgun (WGS) entry which is preliminary data.</text>
</comment>
<gene>
    <name evidence="4" type="ORF">scyTo_0013095</name>
</gene>
<proteinExistence type="predicted"/>
<keyword evidence="2" id="KW-1133">Transmembrane helix</keyword>
<dbReference type="Proteomes" id="UP000288216">
    <property type="component" value="Unassembled WGS sequence"/>
</dbReference>
<evidence type="ECO:0000256" key="3">
    <source>
        <dbReference type="SAM" id="SignalP"/>
    </source>
</evidence>
<dbReference type="OMA" id="RAHEHEP"/>
<keyword evidence="5" id="KW-1185">Reference proteome</keyword>
<keyword evidence="2" id="KW-0472">Membrane</keyword>
<name>A0A401NP56_SCYTO</name>
<sequence length="188" mass="20226">MEKVRVGLVTISVIAQLVLPSAVTQRTGASLNENFNPATAELETVNVELNAGQIDDQIISVSSKSGHTVKEPVTGMRQPESQTGKQKKDLGILGQTLAIGMMTIIIVLGAGITLGYIYKRGRDLKKEQEQRASERAMHRIMLPLSAFSNPNCELVDEITLVVENPQVETDESSERTSPLVGTDGTPGA</sequence>
<feature type="chain" id="PRO_5019006811" description="Phosphoinositide-3-kinase-interacting protein 1" evidence="3">
    <location>
        <begin position="30"/>
        <end position="188"/>
    </location>
</feature>
<dbReference type="STRING" id="75743.A0A401NP56"/>
<keyword evidence="2" id="KW-0812">Transmembrane</keyword>
<evidence type="ECO:0008006" key="6">
    <source>
        <dbReference type="Google" id="ProtNLM"/>
    </source>
</evidence>
<protein>
    <recommendedName>
        <fullName evidence="6">Phosphoinositide-3-kinase-interacting protein 1</fullName>
    </recommendedName>
</protein>
<feature type="region of interest" description="Disordered" evidence="1">
    <location>
        <begin position="68"/>
        <end position="87"/>
    </location>
</feature>
<accession>A0A401NP56</accession>
<feature type="signal peptide" evidence="3">
    <location>
        <begin position="1"/>
        <end position="29"/>
    </location>
</feature>
<dbReference type="AlphaFoldDB" id="A0A401NP56"/>
<keyword evidence="3" id="KW-0732">Signal</keyword>
<evidence type="ECO:0000256" key="1">
    <source>
        <dbReference type="SAM" id="MobiDB-lite"/>
    </source>
</evidence>